<keyword evidence="3" id="KW-0732">Signal</keyword>
<sequence>MVSRCRWVAFALYALLAICASVRAEEIVEDPNAAVEGIYSECVMGMSWACLQRKALLFIDRMGKSEKFPLVGDGVISLVRTAPPEPEISEDSLRGLDSNSLGDLVDNSIFKFFQTHVFRFEVPSWLKISDEQERSDNAIDFYIGDNVEEGRKKGGLGGGGGGGGKKGMKKMMMMMCMMAAGKMMMLGPLMMGMTKLLAMKALIMAAISLTISKIMILKKLKMKQSSSSSGWSSGGGGGGGGWSSGGGGSSGGWSSGGGGGGGGGWDRSFPAHDLAYRGHIDDNSA</sequence>
<feature type="signal peptide" evidence="3">
    <location>
        <begin position="1"/>
        <end position="24"/>
    </location>
</feature>
<feature type="transmembrane region" description="Helical" evidence="2">
    <location>
        <begin position="172"/>
        <end position="191"/>
    </location>
</feature>
<keyword evidence="2" id="KW-0812">Transmembrane</keyword>
<name>A0ABN7AYG0_9HEMI</name>
<keyword evidence="2" id="KW-0472">Membrane</keyword>
<evidence type="ECO:0000256" key="2">
    <source>
        <dbReference type="SAM" id="Phobius"/>
    </source>
</evidence>
<feature type="region of interest" description="Disordered" evidence="1">
    <location>
        <begin position="227"/>
        <end position="266"/>
    </location>
</feature>
<keyword evidence="2" id="KW-1133">Transmembrane helix</keyword>
<evidence type="ECO:0008006" key="6">
    <source>
        <dbReference type="Google" id="ProtNLM"/>
    </source>
</evidence>
<evidence type="ECO:0000256" key="1">
    <source>
        <dbReference type="SAM" id="MobiDB-lite"/>
    </source>
</evidence>
<gene>
    <name evidence="4" type="ORF">NTJ_09233</name>
</gene>
<feature type="compositionally biased region" description="Gly residues" evidence="1">
    <location>
        <begin position="232"/>
        <end position="265"/>
    </location>
</feature>
<dbReference type="PANTHER" id="PTHR21879:SF12">
    <property type="entry name" value="OSIRIS 12"/>
    <property type="match status" value="1"/>
</dbReference>
<keyword evidence="5" id="KW-1185">Reference proteome</keyword>
<dbReference type="PANTHER" id="PTHR21879">
    <property type="entry name" value="FI03362P-RELATED-RELATED"/>
    <property type="match status" value="1"/>
</dbReference>
<feature type="chain" id="PRO_5046924195" description="Osiris 10" evidence="3">
    <location>
        <begin position="25"/>
        <end position="285"/>
    </location>
</feature>
<evidence type="ECO:0000313" key="4">
    <source>
        <dbReference type="EMBL" id="BES96422.1"/>
    </source>
</evidence>
<dbReference type="Pfam" id="PF07898">
    <property type="entry name" value="DUF1676"/>
    <property type="match status" value="1"/>
</dbReference>
<dbReference type="InterPro" id="IPR012464">
    <property type="entry name" value="DUF1676"/>
</dbReference>
<dbReference type="Proteomes" id="UP001307889">
    <property type="component" value="Chromosome 7"/>
</dbReference>
<evidence type="ECO:0000313" key="5">
    <source>
        <dbReference type="Proteomes" id="UP001307889"/>
    </source>
</evidence>
<dbReference type="EMBL" id="AP028915">
    <property type="protein sequence ID" value="BES96422.1"/>
    <property type="molecule type" value="Genomic_DNA"/>
</dbReference>
<evidence type="ECO:0000256" key="3">
    <source>
        <dbReference type="SAM" id="SignalP"/>
    </source>
</evidence>
<reference evidence="4 5" key="1">
    <citation type="submission" date="2023-09" db="EMBL/GenBank/DDBJ databases">
        <title>Nesidiocoris tenuis whole genome shotgun sequence.</title>
        <authorList>
            <person name="Shibata T."/>
            <person name="Shimoda M."/>
            <person name="Kobayashi T."/>
            <person name="Uehara T."/>
        </authorList>
    </citation>
    <scope>NUCLEOTIDE SEQUENCE [LARGE SCALE GENOMIC DNA]</scope>
    <source>
        <strain evidence="4 5">Japan</strain>
    </source>
</reference>
<accession>A0ABN7AYG0</accession>
<feature type="transmembrane region" description="Helical" evidence="2">
    <location>
        <begin position="197"/>
        <end position="216"/>
    </location>
</feature>
<proteinExistence type="predicted"/>
<protein>
    <recommendedName>
        <fullName evidence="6">Osiris 10</fullName>
    </recommendedName>
</protein>
<organism evidence="4 5">
    <name type="scientific">Nesidiocoris tenuis</name>
    <dbReference type="NCBI Taxonomy" id="355587"/>
    <lineage>
        <taxon>Eukaryota</taxon>
        <taxon>Metazoa</taxon>
        <taxon>Ecdysozoa</taxon>
        <taxon>Arthropoda</taxon>
        <taxon>Hexapoda</taxon>
        <taxon>Insecta</taxon>
        <taxon>Pterygota</taxon>
        <taxon>Neoptera</taxon>
        <taxon>Paraneoptera</taxon>
        <taxon>Hemiptera</taxon>
        <taxon>Heteroptera</taxon>
        <taxon>Panheteroptera</taxon>
        <taxon>Cimicomorpha</taxon>
        <taxon>Miridae</taxon>
        <taxon>Dicyphina</taxon>
        <taxon>Nesidiocoris</taxon>
    </lineage>
</organism>